<dbReference type="Gene3D" id="2.130.10.130">
    <property type="entry name" value="Integrin alpha, N-terminal"/>
    <property type="match status" value="1"/>
</dbReference>
<evidence type="ECO:0000256" key="1">
    <source>
        <dbReference type="ARBA" id="ARBA00022729"/>
    </source>
</evidence>
<reference evidence="3" key="1">
    <citation type="submission" date="2020-02" db="EMBL/GenBank/DDBJ databases">
        <authorList>
            <person name="Meier V. D."/>
        </authorList>
    </citation>
    <scope>NUCLEOTIDE SEQUENCE</scope>
    <source>
        <strain evidence="3">AVDCRST_MAG90</strain>
    </source>
</reference>
<feature type="signal peptide" evidence="2">
    <location>
        <begin position="1"/>
        <end position="29"/>
    </location>
</feature>
<gene>
    <name evidence="3" type="ORF">AVDCRST_MAG90-570</name>
</gene>
<dbReference type="InterPro" id="IPR013517">
    <property type="entry name" value="FG-GAP"/>
</dbReference>
<organism evidence="3">
    <name type="scientific">uncultured Microvirga sp</name>
    <dbReference type="NCBI Taxonomy" id="412392"/>
    <lineage>
        <taxon>Bacteria</taxon>
        <taxon>Pseudomonadati</taxon>
        <taxon>Pseudomonadota</taxon>
        <taxon>Alphaproteobacteria</taxon>
        <taxon>Hyphomicrobiales</taxon>
        <taxon>Methylobacteriaceae</taxon>
        <taxon>Microvirga</taxon>
        <taxon>environmental samples</taxon>
    </lineage>
</organism>
<sequence length="372" mass="38793">MSDERRFWRAGAAAVALAALSGLAQQARAEPSVTLLPLGFEVTEFRGPGSRLATVLSSSDALRGERLAPDQKVIAVWGKTGGAALTLAGRELRTVPLGPSIADAAERETARSAIPGSRLQAAGPLTAYLSDSTEDYRHGVLGDAVEAKAVSIVERQPVAIGPDPKPVPTRTAKVPAGDTAVFEDLEPRLADLDGDGAPEIVVVKSSSERGSSLAVIGRREGAWAIVAETPPIGQPNRWLNPAAIADFDGDGKTDIALVRTPHLDGVLQLWTFDRGRLALRHEAAGYSNHALGSTALDNAAAVDLDGDGRPELVIPTLDRTALAVLSLKGGVKEIRRIALPARVLRGVAALGAGKDAHLLAALEDGRVALVRP</sequence>
<evidence type="ECO:0000256" key="2">
    <source>
        <dbReference type="SAM" id="SignalP"/>
    </source>
</evidence>
<dbReference type="Pfam" id="PF13517">
    <property type="entry name" value="FG-GAP_3"/>
    <property type="match status" value="1"/>
</dbReference>
<accession>A0A6J4KR83</accession>
<evidence type="ECO:0008006" key="4">
    <source>
        <dbReference type="Google" id="ProtNLM"/>
    </source>
</evidence>
<feature type="chain" id="PRO_5027017187" description="VCBS repeat-containing protein" evidence="2">
    <location>
        <begin position="30"/>
        <end position="372"/>
    </location>
</feature>
<protein>
    <recommendedName>
        <fullName evidence="4">VCBS repeat-containing protein</fullName>
    </recommendedName>
</protein>
<keyword evidence="1 2" id="KW-0732">Signal</keyword>
<dbReference type="AlphaFoldDB" id="A0A6J4KR83"/>
<dbReference type="SUPFAM" id="SSF69318">
    <property type="entry name" value="Integrin alpha N-terminal domain"/>
    <property type="match status" value="1"/>
</dbReference>
<proteinExistence type="predicted"/>
<dbReference type="InterPro" id="IPR028994">
    <property type="entry name" value="Integrin_alpha_N"/>
</dbReference>
<dbReference type="PROSITE" id="PS51318">
    <property type="entry name" value="TAT"/>
    <property type="match status" value="1"/>
</dbReference>
<dbReference type="PANTHER" id="PTHR46580">
    <property type="entry name" value="SENSOR KINASE-RELATED"/>
    <property type="match status" value="1"/>
</dbReference>
<name>A0A6J4KR83_9HYPH</name>
<dbReference type="EMBL" id="CADCUC010000106">
    <property type="protein sequence ID" value="CAA9312783.1"/>
    <property type="molecule type" value="Genomic_DNA"/>
</dbReference>
<evidence type="ECO:0000313" key="3">
    <source>
        <dbReference type="EMBL" id="CAA9312783.1"/>
    </source>
</evidence>
<dbReference type="InterPro" id="IPR006311">
    <property type="entry name" value="TAT_signal"/>
</dbReference>